<sequence length="230" mass="24868">MPPRTAHHHLRALVRTTTTALTPSLRTPPAQFARAYSRYSCRTPSPPPPYTRYPTFSATTVTATATAPWTATTASLTSTSTSPTAHSHWIHTRTTYALTSTRTFTSSHPRPFPPLPPSSSPHPTASSPPSSSPAAAQQIAATIEHITELYGTATDEFEIAAEETAKNTTYAPDDRAAAREELDKLLAYYEEVLGGGDRAVAEEVKRRVGGRIRELEQGVLAMEESALHGD</sequence>
<evidence type="ECO:0000256" key="1">
    <source>
        <dbReference type="SAM" id="MobiDB-lite"/>
    </source>
</evidence>
<evidence type="ECO:0000313" key="3">
    <source>
        <dbReference type="Proteomes" id="UP000481861"/>
    </source>
</evidence>
<reference evidence="2 3" key="1">
    <citation type="submission" date="2020-01" db="EMBL/GenBank/DDBJ databases">
        <authorList>
            <consortium name="DOE Joint Genome Institute"/>
            <person name="Haridas S."/>
            <person name="Albert R."/>
            <person name="Binder M."/>
            <person name="Bloem J."/>
            <person name="Labutti K."/>
            <person name="Salamov A."/>
            <person name="Andreopoulos B."/>
            <person name="Baker S.E."/>
            <person name="Barry K."/>
            <person name="Bills G."/>
            <person name="Bluhm B.H."/>
            <person name="Cannon C."/>
            <person name="Castanera R."/>
            <person name="Culley D.E."/>
            <person name="Daum C."/>
            <person name="Ezra D."/>
            <person name="Gonzalez J.B."/>
            <person name="Henrissat B."/>
            <person name="Kuo A."/>
            <person name="Liang C."/>
            <person name="Lipzen A."/>
            <person name="Lutzoni F."/>
            <person name="Magnuson J."/>
            <person name="Mondo S."/>
            <person name="Nolan M."/>
            <person name="Ohm R."/>
            <person name="Pangilinan J."/>
            <person name="Park H.-J.H."/>
            <person name="Ramirez L."/>
            <person name="Alfaro M."/>
            <person name="Sun H."/>
            <person name="Tritt A."/>
            <person name="Yoshinaga Y."/>
            <person name="Zwiers L.-H.L."/>
            <person name="Turgeon B.G."/>
            <person name="Goodwin S.B."/>
            <person name="Spatafora J.W."/>
            <person name="Crous P.W."/>
            <person name="Grigoriev I.V."/>
        </authorList>
    </citation>
    <scope>NUCLEOTIDE SEQUENCE [LARGE SCALE GENOMIC DNA]</scope>
    <source>
        <strain evidence="2 3">CBS 611.86</strain>
    </source>
</reference>
<gene>
    <name evidence="2" type="ORF">BDV95DRAFT_558546</name>
</gene>
<comment type="caution">
    <text evidence="2">The sequence shown here is derived from an EMBL/GenBank/DDBJ whole genome shotgun (WGS) entry which is preliminary data.</text>
</comment>
<feature type="compositionally biased region" description="Pro residues" evidence="1">
    <location>
        <begin position="110"/>
        <end position="120"/>
    </location>
</feature>
<accession>A0A7C8IDU7</accession>
<protein>
    <submittedName>
        <fullName evidence="2">Uncharacterized protein</fullName>
    </submittedName>
</protein>
<proteinExistence type="predicted"/>
<dbReference type="OrthoDB" id="273230at2759"/>
<dbReference type="AlphaFoldDB" id="A0A7C8IDU7"/>
<organism evidence="2 3">
    <name type="scientific">Massariosphaeria phaeospora</name>
    <dbReference type="NCBI Taxonomy" id="100035"/>
    <lineage>
        <taxon>Eukaryota</taxon>
        <taxon>Fungi</taxon>
        <taxon>Dikarya</taxon>
        <taxon>Ascomycota</taxon>
        <taxon>Pezizomycotina</taxon>
        <taxon>Dothideomycetes</taxon>
        <taxon>Pleosporomycetidae</taxon>
        <taxon>Pleosporales</taxon>
        <taxon>Pleosporales incertae sedis</taxon>
        <taxon>Massariosphaeria</taxon>
    </lineage>
</organism>
<feature type="region of interest" description="Disordered" evidence="1">
    <location>
        <begin position="100"/>
        <end position="137"/>
    </location>
</feature>
<keyword evidence="3" id="KW-1185">Reference proteome</keyword>
<dbReference type="Proteomes" id="UP000481861">
    <property type="component" value="Unassembled WGS sequence"/>
</dbReference>
<evidence type="ECO:0000313" key="2">
    <source>
        <dbReference type="EMBL" id="KAF2877137.1"/>
    </source>
</evidence>
<feature type="compositionally biased region" description="Low complexity" evidence="1">
    <location>
        <begin position="121"/>
        <end position="136"/>
    </location>
</feature>
<dbReference type="EMBL" id="JAADJZ010000002">
    <property type="protein sequence ID" value="KAF2877137.1"/>
    <property type="molecule type" value="Genomic_DNA"/>
</dbReference>
<feature type="compositionally biased region" description="Low complexity" evidence="1">
    <location>
        <begin position="100"/>
        <end position="109"/>
    </location>
</feature>
<name>A0A7C8IDU7_9PLEO</name>